<evidence type="ECO:0000313" key="2">
    <source>
        <dbReference type="Proteomes" id="UP000616499"/>
    </source>
</evidence>
<name>A0ABQ2GXB3_9PSED</name>
<organism evidence="1 2">
    <name type="scientific">Pseudomonas asuensis</name>
    <dbReference type="NCBI Taxonomy" id="1825787"/>
    <lineage>
        <taxon>Bacteria</taxon>
        <taxon>Pseudomonadati</taxon>
        <taxon>Pseudomonadota</taxon>
        <taxon>Gammaproteobacteria</taxon>
        <taxon>Pseudomonadales</taxon>
        <taxon>Pseudomonadaceae</taxon>
        <taxon>Pseudomonas</taxon>
    </lineage>
</organism>
<sequence length="79" mass="8977">MPAAIARGVSPIAKAQTHSIDHIDEPITIDLAKISLRNFRRRFLLKTNRPAIEYVQNTKVDFARKLLEQRVLPLTPLST</sequence>
<evidence type="ECO:0000313" key="1">
    <source>
        <dbReference type="EMBL" id="GGM16377.1"/>
    </source>
</evidence>
<protein>
    <submittedName>
        <fullName evidence="1">Uncharacterized protein</fullName>
    </submittedName>
</protein>
<proteinExistence type="predicted"/>
<accession>A0ABQ2GXB3</accession>
<dbReference type="Proteomes" id="UP000616499">
    <property type="component" value="Unassembled WGS sequence"/>
</dbReference>
<gene>
    <name evidence="1" type="ORF">GCM10009425_29140</name>
</gene>
<comment type="caution">
    <text evidence="1">The sequence shown here is derived from an EMBL/GenBank/DDBJ whole genome shotgun (WGS) entry which is preliminary data.</text>
</comment>
<keyword evidence="2" id="KW-1185">Reference proteome</keyword>
<dbReference type="EMBL" id="BMNW01000006">
    <property type="protein sequence ID" value="GGM16377.1"/>
    <property type="molecule type" value="Genomic_DNA"/>
</dbReference>
<reference evidence="2" key="1">
    <citation type="journal article" date="2019" name="Int. J. Syst. Evol. Microbiol.">
        <title>The Global Catalogue of Microorganisms (GCM) 10K type strain sequencing project: providing services to taxonomists for standard genome sequencing and annotation.</title>
        <authorList>
            <consortium name="The Broad Institute Genomics Platform"/>
            <consortium name="The Broad Institute Genome Sequencing Center for Infectious Disease"/>
            <person name="Wu L."/>
            <person name="Ma J."/>
        </authorList>
    </citation>
    <scope>NUCLEOTIDE SEQUENCE [LARGE SCALE GENOMIC DNA]</scope>
    <source>
        <strain evidence="2">JCM 13501</strain>
    </source>
</reference>